<reference evidence="1 2" key="1">
    <citation type="journal article" date="2022" name="Hortic Res">
        <title>A haplotype resolved chromosomal level avocado genome allows analysis of novel avocado genes.</title>
        <authorList>
            <person name="Nath O."/>
            <person name="Fletcher S.J."/>
            <person name="Hayward A."/>
            <person name="Shaw L.M."/>
            <person name="Masouleh A.K."/>
            <person name="Furtado A."/>
            <person name="Henry R.J."/>
            <person name="Mitter N."/>
        </authorList>
    </citation>
    <scope>NUCLEOTIDE SEQUENCE [LARGE SCALE GENOMIC DNA]</scope>
    <source>
        <strain evidence="2">cv. Hass</strain>
    </source>
</reference>
<proteinExistence type="predicted"/>
<sequence>MADFKHRPHKRRRLNSPQRVEDDEIIPPPFKWATNRPATVHTLNYLRDNNIRFICGEVQCKKCNARYKIHHNLQRKFSEIRSFVIENVESFNQRAPTEWMNPKLPDCKECKKVDSMKPVISPEKSSINWLFLLLGNLLGCCTLEQLKYFCKHTQQHRTGAKDRVLFAVYVTLCKQLEPEGPFVVPTY</sequence>
<gene>
    <name evidence="1" type="ORF">MRB53_029620</name>
</gene>
<dbReference type="EMBL" id="CM056817">
    <property type="protein sequence ID" value="KAJ8621091.1"/>
    <property type="molecule type" value="Genomic_DNA"/>
</dbReference>
<comment type="caution">
    <text evidence="1">The sequence shown here is derived from an EMBL/GenBank/DDBJ whole genome shotgun (WGS) entry which is preliminary data.</text>
</comment>
<organism evidence="1 2">
    <name type="scientific">Persea americana</name>
    <name type="common">Avocado</name>
    <dbReference type="NCBI Taxonomy" id="3435"/>
    <lineage>
        <taxon>Eukaryota</taxon>
        <taxon>Viridiplantae</taxon>
        <taxon>Streptophyta</taxon>
        <taxon>Embryophyta</taxon>
        <taxon>Tracheophyta</taxon>
        <taxon>Spermatophyta</taxon>
        <taxon>Magnoliopsida</taxon>
        <taxon>Magnoliidae</taxon>
        <taxon>Laurales</taxon>
        <taxon>Lauraceae</taxon>
        <taxon>Persea</taxon>
    </lineage>
</organism>
<evidence type="ECO:0000313" key="1">
    <source>
        <dbReference type="EMBL" id="KAJ8621091.1"/>
    </source>
</evidence>
<accession>A0ACC2KJ24</accession>
<name>A0ACC2KJ24_PERAE</name>
<dbReference type="Proteomes" id="UP001234297">
    <property type="component" value="Chromosome 9"/>
</dbReference>
<protein>
    <submittedName>
        <fullName evidence="1">Uncharacterized protein</fullName>
    </submittedName>
</protein>
<keyword evidence="2" id="KW-1185">Reference proteome</keyword>
<evidence type="ECO:0000313" key="2">
    <source>
        <dbReference type="Proteomes" id="UP001234297"/>
    </source>
</evidence>